<reference evidence="1 2" key="1">
    <citation type="submission" date="2018-06" db="EMBL/GenBank/DDBJ databases">
        <authorList>
            <consortium name="Pathogen Informatics"/>
            <person name="Doyle S."/>
        </authorList>
    </citation>
    <scope>NUCLEOTIDE SEQUENCE [LARGE SCALE GENOMIC DNA]</scope>
    <source>
        <strain evidence="1 2">NCTC10786</strain>
    </source>
</reference>
<dbReference type="Proteomes" id="UP000251584">
    <property type="component" value="Unassembled WGS sequence"/>
</dbReference>
<evidence type="ECO:0000313" key="2">
    <source>
        <dbReference type="Proteomes" id="UP000251584"/>
    </source>
</evidence>
<organism evidence="1 2">
    <name type="scientific">Citrobacter koseri</name>
    <name type="common">Citrobacter diversus</name>
    <dbReference type="NCBI Taxonomy" id="545"/>
    <lineage>
        <taxon>Bacteria</taxon>
        <taxon>Pseudomonadati</taxon>
        <taxon>Pseudomonadota</taxon>
        <taxon>Gammaproteobacteria</taxon>
        <taxon>Enterobacterales</taxon>
        <taxon>Enterobacteriaceae</taxon>
        <taxon>Citrobacter</taxon>
    </lineage>
</organism>
<gene>
    <name evidence="1" type="ORF">NCTC10786_03024</name>
</gene>
<evidence type="ECO:0000313" key="1">
    <source>
        <dbReference type="EMBL" id="SQB29243.1"/>
    </source>
</evidence>
<name>A0A2X2VVG5_CITKO</name>
<proteinExistence type="predicted"/>
<dbReference type="EMBL" id="UAVY01000004">
    <property type="protein sequence ID" value="SQB29243.1"/>
    <property type="molecule type" value="Genomic_DNA"/>
</dbReference>
<dbReference type="AlphaFoldDB" id="A0A2X2VVG5"/>
<protein>
    <submittedName>
        <fullName evidence="1">Uncharacterized protein</fullName>
    </submittedName>
</protein>
<accession>A0A2X2VVG5</accession>
<sequence length="40" mass="4456">MSFAINAINNHASDIEVRIKVLKSHYRCGNGGRNGFTVHQ</sequence>